<dbReference type="PANTHER" id="PTHR39559">
    <property type="match status" value="1"/>
</dbReference>
<dbReference type="PANTHER" id="PTHR39559:SF1">
    <property type="entry name" value="ISOCITRATE DEHYDROGENASE KINASE_PHOSPHATASE"/>
    <property type="match status" value="1"/>
</dbReference>
<keyword evidence="5" id="KW-0808">Transferase</keyword>
<keyword evidence="4" id="KW-0816">Tricarboxylic acid cycle</keyword>
<evidence type="ECO:0000256" key="4">
    <source>
        <dbReference type="ARBA" id="ARBA00022532"/>
    </source>
</evidence>
<dbReference type="RefSeq" id="WP_044412739.1">
    <property type="nucleotide sequence ID" value="NZ_JXXE01000307.1"/>
</dbReference>
<evidence type="ECO:0000256" key="7">
    <source>
        <dbReference type="ARBA" id="ARBA00022777"/>
    </source>
</evidence>
<dbReference type="EMBL" id="JXXE01000307">
    <property type="protein sequence ID" value="KIZ41266.1"/>
    <property type="molecule type" value="Genomic_DNA"/>
</dbReference>
<keyword evidence="2" id="KW-0963">Cytoplasm</keyword>
<evidence type="ECO:0000256" key="9">
    <source>
        <dbReference type="ARBA" id="ARBA00022840"/>
    </source>
</evidence>
<dbReference type="Proteomes" id="UP000032515">
    <property type="component" value="Unassembled WGS sequence"/>
</dbReference>
<accession>A0A0D7EKW6</accession>
<evidence type="ECO:0000256" key="5">
    <source>
        <dbReference type="ARBA" id="ARBA00022679"/>
    </source>
</evidence>
<sequence>MISPDRQNPNQAIGTRQLSGALKIAEPDFELLDELFRASELEQQAPLLARVVLEAFTSYYAVSRRIPQLVKAAFEARDWPATVQLSRDRLTLYTACLDQLTPLLHAGLPESANDERLWALAEAELLAAIATRYEADFVFAFWQSLRRMLLRNEWRPISYEAGITAKPRGTARAVIKTFPARIPIEPGVIHDILEMAGFTVPGRDTPWRDLDGDAARVANAIAAALEPLGPRDGEAARIEMANSGFFRNREACLVGRIVLRSSGDRPLRSIPLMLALRHDHDGLSVDAVLCESDELQYAFSPTLANFHVTNPHYHELALLLSELMPKRPLGLHYSTIGFHHLGKVAVMTEILSHHRRSKEKFDTAPGLRGTVAIAFTMPGSGYVLKIIRDHPTDDYKWDRFEGPDSVLRKYHLVHEMDRAGAMLDNIIYTNVKLERAMFAPDLLDELLEAGIGNVSLDRSALVFRQLIVQMKLVPLPLFLAKASPAEARTAVINLGHCIRNNAAANIFNRDLDSSNYGVSRTLKVYLFDYHAVEPLTDVTVHNTAGCAEGEPGLPHWQFEQGAVFAPDDMEAGLRIDDFTLRRVFRDAHADLLRADYWEAMQRALRAGEVPEVMSYPAARRLPR</sequence>
<dbReference type="GO" id="GO:0006006">
    <property type="term" value="P:glucose metabolic process"/>
    <property type="evidence" value="ECO:0007669"/>
    <property type="project" value="InterPro"/>
</dbReference>
<evidence type="ECO:0000313" key="13">
    <source>
        <dbReference type="EMBL" id="KIZ41266.1"/>
    </source>
</evidence>
<dbReference type="InterPro" id="IPR046854">
    <property type="entry name" value="AceK_regulatory"/>
</dbReference>
<dbReference type="GO" id="GO:0016208">
    <property type="term" value="F:AMP binding"/>
    <property type="evidence" value="ECO:0007669"/>
    <property type="project" value="TreeGrafter"/>
</dbReference>
<evidence type="ECO:0000313" key="14">
    <source>
        <dbReference type="Proteomes" id="UP000032515"/>
    </source>
</evidence>
<proteinExistence type="predicted"/>
<dbReference type="GO" id="GO:0006097">
    <property type="term" value="P:glyoxylate cycle"/>
    <property type="evidence" value="ECO:0007669"/>
    <property type="project" value="UniProtKB-KW"/>
</dbReference>
<evidence type="ECO:0000256" key="3">
    <source>
        <dbReference type="ARBA" id="ARBA00022527"/>
    </source>
</evidence>
<evidence type="ECO:0000259" key="12">
    <source>
        <dbReference type="Pfam" id="PF20423"/>
    </source>
</evidence>
<dbReference type="GO" id="GO:0004674">
    <property type="term" value="F:protein serine/threonine kinase activity"/>
    <property type="evidence" value="ECO:0007669"/>
    <property type="project" value="UniProtKB-KW"/>
</dbReference>
<comment type="caution">
    <text evidence="13">The sequence shown here is derived from an EMBL/GenBank/DDBJ whole genome shotgun (WGS) entry which is preliminary data.</text>
</comment>
<keyword evidence="7" id="KW-0418">Kinase</keyword>
<dbReference type="GO" id="GO:0005737">
    <property type="term" value="C:cytoplasm"/>
    <property type="evidence" value="ECO:0007669"/>
    <property type="project" value="InterPro"/>
</dbReference>
<keyword evidence="3" id="KW-0723">Serine/threonine-protein kinase</keyword>
<evidence type="ECO:0000256" key="10">
    <source>
        <dbReference type="ARBA" id="ARBA00022912"/>
    </source>
</evidence>
<protein>
    <submittedName>
        <fullName evidence="13">Isocitrate dehydrogenase</fullName>
    </submittedName>
</protein>
<dbReference type="GO" id="GO:0005524">
    <property type="term" value="F:ATP binding"/>
    <property type="evidence" value="ECO:0007669"/>
    <property type="project" value="UniProtKB-KW"/>
</dbReference>
<dbReference type="GO" id="GO:0004721">
    <property type="term" value="F:phosphoprotein phosphatase activity"/>
    <property type="evidence" value="ECO:0007669"/>
    <property type="project" value="UniProtKB-KW"/>
</dbReference>
<keyword evidence="1" id="KW-0329">Glyoxylate bypass</keyword>
<keyword evidence="10" id="KW-0904">Protein phosphatase</keyword>
<evidence type="ECO:0000256" key="8">
    <source>
        <dbReference type="ARBA" id="ARBA00022801"/>
    </source>
</evidence>
<feature type="domain" description="Isocitrate dehydrogenase kinase/phosphatase (AceK) regulatory" evidence="12">
    <location>
        <begin position="49"/>
        <end position="358"/>
    </location>
</feature>
<evidence type="ECO:0000259" key="11">
    <source>
        <dbReference type="Pfam" id="PF06315"/>
    </source>
</evidence>
<name>A0A0D7EKW6_RHOPL</name>
<dbReference type="GO" id="GO:0006099">
    <property type="term" value="P:tricarboxylic acid cycle"/>
    <property type="evidence" value="ECO:0007669"/>
    <property type="project" value="UniProtKB-KW"/>
</dbReference>
<dbReference type="Pfam" id="PF06315">
    <property type="entry name" value="AceK_kinase"/>
    <property type="match status" value="1"/>
</dbReference>
<feature type="domain" description="Isocitrate dehydrogenase kinase/phosphatase (AceK) kinase" evidence="11">
    <location>
        <begin position="359"/>
        <end position="616"/>
    </location>
</feature>
<dbReference type="NCBIfam" id="NF002804">
    <property type="entry name" value="PRK02946.1"/>
    <property type="match status" value="1"/>
</dbReference>
<keyword evidence="9" id="KW-0067">ATP-binding</keyword>
<keyword evidence="8" id="KW-0378">Hydrolase</keyword>
<dbReference type="AlphaFoldDB" id="A0A0D7EKW6"/>
<dbReference type="InterPro" id="IPR046855">
    <property type="entry name" value="AceK_kinase"/>
</dbReference>
<dbReference type="OrthoDB" id="5287793at2"/>
<evidence type="ECO:0000256" key="2">
    <source>
        <dbReference type="ARBA" id="ARBA00022490"/>
    </source>
</evidence>
<gene>
    <name evidence="13" type="ORF">OO17_15610</name>
</gene>
<keyword evidence="6" id="KW-0547">Nucleotide-binding</keyword>
<evidence type="ECO:0000256" key="6">
    <source>
        <dbReference type="ARBA" id="ARBA00022741"/>
    </source>
</evidence>
<dbReference type="Pfam" id="PF20423">
    <property type="entry name" value="AceK_regulatory"/>
    <property type="match status" value="1"/>
</dbReference>
<organism evidence="13 14">
    <name type="scientific">Rhodopseudomonas palustris</name>
    <dbReference type="NCBI Taxonomy" id="1076"/>
    <lineage>
        <taxon>Bacteria</taxon>
        <taxon>Pseudomonadati</taxon>
        <taxon>Pseudomonadota</taxon>
        <taxon>Alphaproteobacteria</taxon>
        <taxon>Hyphomicrobiales</taxon>
        <taxon>Nitrobacteraceae</taxon>
        <taxon>Rhodopseudomonas</taxon>
    </lineage>
</organism>
<reference evidence="13 14" key="1">
    <citation type="submission" date="2014-11" db="EMBL/GenBank/DDBJ databases">
        <title>Genomics and ecophysiology of heterotrophic nitrogen fixing bacteria isolated from estuarine surface water.</title>
        <authorList>
            <person name="Bentzon-Tilia M."/>
            <person name="Severin I."/>
            <person name="Hansen L.H."/>
            <person name="Riemann L."/>
        </authorList>
    </citation>
    <scope>NUCLEOTIDE SEQUENCE [LARGE SCALE GENOMIC DNA]</scope>
    <source>
        <strain evidence="13 14">BAL398</strain>
    </source>
</reference>
<dbReference type="PATRIC" id="fig|1076.23.peg.3326"/>
<dbReference type="InterPro" id="IPR010452">
    <property type="entry name" value="Isocitrate_DH_AceK"/>
</dbReference>
<dbReference type="GO" id="GO:0008772">
    <property type="term" value="F:[isocitrate dehydrogenase (NADP+)] kinase activity"/>
    <property type="evidence" value="ECO:0007669"/>
    <property type="project" value="InterPro"/>
</dbReference>
<evidence type="ECO:0000256" key="1">
    <source>
        <dbReference type="ARBA" id="ARBA00022435"/>
    </source>
</evidence>